<organism evidence="2 3">
    <name type="scientific">Phocaeicola vulgatus</name>
    <name type="common">Bacteroides vulgatus</name>
    <dbReference type="NCBI Taxonomy" id="821"/>
    <lineage>
        <taxon>Bacteria</taxon>
        <taxon>Pseudomonadati</taxon>
        <taxon>Bacteroidota</taxon>
        <taxon>Bacteroidia</taxon>
        <taxon>Bacteroidales</taxon>
        <taxon>Bacteroidaceae</taxon>
        <taxon>Phocaeicola</taxon>
    </lineage>
</organism>
<feature type="domain" description="Conjugative transposon TraJ C-terminal" evidence="1">
    <location>
        <begin position="8"/>
        <end position="57"/>
    </location>
</feature>
<proteinExistence type="predicted"/>
<evidence type="ECO:0000259" key="1">
    <source>
        <dbReference type="Pfam" id="PF07863"/>
    </source>
</evidence>
<dbReference type="Proteomes" id="UP000408523">
    <property type="component" value="Unassembled WGS sequence"/>
</dbReference>
<name>A0A662ZW57_PHOVU</name>
<dbReference type="AlphaFoldDB" id="A0A662ZW57"/>
<sequence>MPPTYSTIIGYFTVPTVAGWIVQAGGAGNYNRNINRTATKAGGFAAGAAGSGLGNIGGRLRGK</sequence>
<dbReference type="EMBL" id="RWHZ01000053">
    <property type="protein sequence ID" value="TSE47444.1"/>
    <property type="molecule type" value="Genomic_DNA"/>
</dbReference>
<dbReference type="InterPro" id="IPR012424">
    <property type="entry name" value="Conjugative_transposon_TraJ_C"/>
</dbReference>
<protein>
    <submittedName>
        <fullName evidence="2">Conjugative transposon TraJ protein</fullName>
    </submittedName>
</protein>
<reference evidence="2 3" key="1">
    <citation type="journal article" date="2019" name="Nat. Commun.">
        <title>Gram positive-like bacteriocins with broad spectrum anti-Bacteroidales activity encoded on mobile elements of the human gut microbiota.</title>
        <authorList>
            <person name="Bechon N."/>
            <person name="Coyne M.J.Jr."/>
            <person name="Laclare-Mceneany V."/>
            <person name="Chatzidaki-Livanis M."/>
            <person name="Ghigo J.-M."/>
            <person name="Comstock L.E."/>
        </authorList>
    </citation>
    <scope>NUCLEOTIDE SEQUENCE [LARGE SCALE GENOMIC DNA]</scope>
    <source>
        <strain evidence="2 3">CL01T12C17</strain>
    </source>
</reference>
<accession>A0A662ZW57</accession>
<evidence type="ECO:0000313" key="3">
    <source>
        <dbReference type="Proteomes" id="UP000408523"/>
    </source>
</evidence>
<evidence type="ECO:0000313" key="2">
    <source>
        <dbReference type="EMBL" id="TSE47444.1"/>
    </source>
</evidence>
<comment type="caution">
    <text evidence="2">The sequence shown here is derived from an EMBL/GenBank/DDBJ whole genome shotgun (WGS) entry which is preliminary data.</text>
</comment>
<gene>
    <name evidence="2" type="ORF">EH214_03292</name>
</gene>
<dbReference type="Pfam" id="PF07863">
    <property type="entry name" value="CtnDOT_TraJ"/>
    <property type="match status" value="1"/>
</dbReference>